<keyword evidence="2 5" id="KW-0812">Transmembrane</keyword>
<gene>
    <name evidence="7" type="ORF">LY01_00039</name>
</gene>
<evidence type="ECO:0000313" key="8">
    <source>
        <dbReference type="Proteomes" id="UP000239002"/>
    </source>
</evidence>
<dbReference type="Proteomes" id="UP000239002">
    <property type="component" value="Unassembled WGS sequence"/>
</dbReference>
<evidence type="ECO:0000313" key="7">
    <source>
        <dbReference type="EMBL" id="PPK96225.1"/>
    </source>
</evidence>
<keyword evidence="3 5" id="KW-1133">Transmembrane helix</keyword>
<evidence type="ECO:0000256" key="1">
    <source>
        <dbReference type="ARBA" id="ARBA00004141"/>
    </source>
</evidence>
<organism evidence="7 8">
    <name type="scientific">Nonlabens xylanidelens</name>
    <dbReference type="NCBI Taxonomy" id="191564"/>
    <lineage>
        <taxon>Bacteria</taxon>
        <taxon>Pseudomonadati</taxon>
        <taxon>Bacteroidota</taxon>
        <taxon>Flavobacteriia</taxon>
        <taxon>Flavobacteriales</taxon>
        <taxon>Flavobacteriaceae</taxon>
        <taxon>Nonlabens</taxon>
    </lineage>
</organism>
<keyword evidence="4 5" id="KW-0472">Membrane</keyword>
<dbReference type="GO" id="GO:0016020">
    <property type="term" value="C:membrane"/>
    <property type="evidence" value="ECO:0007669"/>
    <property type="project" value="UniProtKB-SubCell"/>
</dbReference>
<feature type="transmembrane region" description="Helical" evidence="5">
    <location>
        <begin position="43"/>
        <end position="61"/>
    </location>
</feature>
<comment type="caution">
    <text evidence="7">The sequence shown here is derived from an EMBL/GenBank/DDBJ whole genome shotgun (WGS) entry which is preliminary data.</text>
</comment>
<comment type="subcellular location">
    <subcellularLocation>
        <location evidence="1">Membrane</location>
        <topology evidence="1">Multi-pass membrane protein</topology>
    </subcellularLocation>
</comment>
<evidence type="ECO:0000259" key="6">
    <source>
        <dbReference type="Pfam" id="PF06271"/>
    </source>
</evidence>
<evidence type="ECO:0000256" key="4">
    <source>
        <dbReference type="ARBA" id="ARBA00023136"/>
    </source>
</evidence>
<feature type="domain" description="RDD" evidence="6">
    <location>
        <begin position="3"/>
        <end position="120"/>
    </location>
</feature>
<reference evidence="7 8" key="1">
    <citation type="submission" date="2018-02" db="EMBL/GenBank/DDBJ databases">
        <title>Genomic Encyclopedia of Archaeal and Bacterial Type Strains, Phase II (KMG-II): from individual species to whole genera.</title>
        <authorList>
            <person name="Goeker M."/>
        </authorList>
    </citation>
    <scope>NUCLEOTIDE SEQUENCE [LARGE SCALE GENOMIC DNA]</scope>
    <source>
        <strain evidence="7 8">DSM 16809</strain>
    </source>
</reference>
<feature type="transmembrane region" description="Helical" evidence="5">
    <location>
        <begin position="12"/>
        <end position="31"/>
    </location>
</feature>
<evidence type="ECO:0000256" key="2">
    <source>
        <dbReference type="ARBA" id="ARBA00022692"/>
    </source>
</evidence>
<sequence>MNYASLSDRIKAFTIDQILLIVTMFITSELLSNFENVPTSLRMLLFISFFFLYEPICISFFKGTIGQQYINIKVEKDNDQGTAVNFFLVIIRTLLKYSLGWISLLTISSSPKKQAIHDSIVKSIVLRN</sequence>
<evidence type="ECO:0000256" key="5">
    <source>
        <dbReference type="SAM" id="Phobius"/>
    </source>
</evidence>
<accession>A0A2S6IPX9</accession>
<proteinExistence type="predicted"/>
<keyword evidence="8" id="KW-1185">Reference proteome</keyword>
<dbReference type="RefSeq" id="WP_104513806.1">
    <property type="nucleotide sequence ID" value="NZ_MQVW01000022.1"/>
</dbReference>
<name>A0A2S6IPX9_9FLAO</name>
<dbReference type="EMBL" id="PTJE01000001">
    <property type="protein sequence ID" value="PPK96225.1"/>
    <property type="molecule type" value="Genomic_DNA"/>
</dbReference>
<dbReference type="Pfam" id="PF06271">
    <property type="entry name" value="RDD"/>
    <property type="match status" value="1"/>
</dbReference>
<feature type="transmembrane region" description="Helical" evidence="5">
    <location>
        <begin position="82"/>
        <end position="104"/>
    </location>
</feature>
<dbReference type="AlphaFoldDB" id="A0A2S6IPX9"/>
<dbReference type="InterPro" id="IPR010432">
    <property type="entry name" value="RDD"/>
</dbReference>
<dbReference type="OrthoDB" id="982116at2"/>
<evidence type="ECO:0000256" key="3">
    <source>
        <dbReference type="ARBA" id="ARBA00022989"/>
    </source>
</evidence>
<protein>
    <submittedName>
        <fullName evidence="7">Putative RDD family membrane protein YckC</fullName>
    </submittedName>
</protein>